<dbReference type="SMART" id="SM00487">
    <property type="entry name" value="DEXDc"/>
    <property type="match status" value="1"/>
</dbReference>
<dbReference type="GO" id="GO:0016787">
    <property type="term" value="F:hydrolase activity"/>
    <property type="evidence" value="ECO:0007669"/>
    <property type="project" value="UniProtKB-KW"/>
</dbReference>
<sequence>MTETTRTTAEVAERAAVRERAEEVLRRLAGEHAVLREDQWRAIEALTVDRRRVLCVQRTGWGKSAVYFVATALLRDGVTAEPGDPPAGPTVIVSPLLALMRNQVEAAARAGIQARTINSANLDEWSEIEHEIRAGSVDVLLISPERLNNPDFRDNVLPGLAASTGLLVVDEAHCVSDWGHDFRPDYRRLRTFLAGLPGRTPVLATTATANARVTADVAEQLGDALVLRGTLDRDSLRLAVLDLPNAAHRLAWLADHLDRLPGSGIVYTLTVAGATETADFLRSRGFPVASYTGQVEDAERRAAEQDLQDNKIKALIATSALGMGFDKPDLGFVVHVGAPPSPIAYYQQVGRAGRAVEHAEVVLLPGKEDAAIWRYFASLAFPPEDQVRLVLANLAADRPMSTQALEPLVDLRRNRLEMMLKVLDVDGAVRRARGGWLATGEPWTYDTARLRRVAEARSVEQQTMVEYAVSDTCRMEFLRRCLDDPEAKPCGRCDNCAGPLFDAEVLPASLAAADAFLGRPGVEISPKKMWPTGMAAVGISLKGKITPAEQIEPGRAVGRLSDLGWGSRLRSVVAAESADGPIPDELAAAVVEILKAWAHGEDAWRRRPAAVVEMGSQRHPQLIHSLAEHIARVGRLPLLGAVTSSAPSGEGARGNSAQRVRALHEAFHVSAEVAAELPSLGGPVLLVDDLVDSGWTMVLAGRALRRAGADGVLPLALAVAA</sequence>
<keyword evidence="6" id="KW-0413">Isomerase</keyword>
<dbReference type="AlphaFoldDB" id="A0A919IZE5"/>
<keyword evidence="12" id="KW-1185">Reference proteome</keyword>
<dbReference type="Gene3D" id="3.40.50.300">
    <property type="entry name" value="P-loop containing nucleotide triphosphate hydrolases"/>
    <property type="match status" value="2"/>
</dbReference>
<evidence type="ECO:0000313" key="12">
    <source>
        <dbReference type="Proteomes" id="UP000598174"/>
    </source>
</evidence>
<dbReference type="SUPFAM" id="SSF53271">
    <property type="entry name" value="PRTase-like"/>
    <property type="match status" value="1"/>
</dbReference>
<dbReference type="InterPro" id="IPR002464">
    <property type="entry name" value="DNA/RNA_helicase_DEAH_CS"/>
</dbReference>
<evidence type="ECO:0000256" key="4">
    <source>
        <dbReference type="ARBA" id="ARBA00022840"/>
    </source>
</evidence>
<reference evidence="11" key="1">
    <citation type="submission" date="2021-01" db="EMBL/GenBank/DDBJ databases">
        <title>Whole genome shotgun sequence of Actinoplanes ferrugineus NBRC 15555.</title>
        <authorList>
            <person name="Komaki H."/>
            <person name="Tamura T."/>
        </authorList>
    </citation>
    <scope>NUCLEOTIDE SEQUENCE</scope>
    <source>
        <strain evidence="11">NBRC 15555</strain>
    </source>
</reference>
<proteinExistence type="inferred from homology"/>
<evidence type="ECO:0000256" key="6">
    <source>
        <dbReference type="ARBA" id="ARBA00023235"/>
    </source>
</evidence>
<dbReference type="GO" id="GO:0009378">
    <property type="term" value="F:four-way junction helicase activity"/>
    <property type="evidence" value="ECO:0007669"/>
    <property type="project" value="TreeGrafter"/>
</dbReference>
<keyword evidence="3" id="KW-0378">Hydrolase</keyword>
<dbReference type="InterPro" id="IPR000836">
    <property type="entry name" value="PRTase_dom"/>
</dbReference>
<accession>A0A919IZE5</accession>
<evidence type="ECO:0000256" key="2">
    <source>
        <dbReference type="ARBA" id="ARBA00022741"/>
    </source>
</evidence>
<dbReference type="GO" id="GO:0003677">
    <property type="term" value="F:DNA binding"/>
    <property type="evidence" value="ECO:0007669"/>
    <property type="project" value="UniProtKB-KW"/>
</dbReference>
<dbReference type="SMART" id="SM00490">
    <property type="entry name" value="HELICc"/>
    <property type="match status" value="1"/>
</dbReference>
<keyword evidence="5" id="KW-0238">DNA-binding</keyword>
<organism evidence="11 12">
    <name type="scientific">Paractinoplanes ferrugineus</name>
    <dbReference type="NCBI Taxonomy" id="113564"/>
    <lineage>
        <taxon>Bacteria</taxon>
        <taxon>Bacillati</taxon>
        <taxon>Actinomycetota</taxon>
        <taxon>Actinomycetes</taxon>
        <taxon>Micromonosporales</taxon>
        <taxon>Micromonosporaceae</taxon>
        <taxon>Paractinoplanes</taxon>
    </lineage>
</organism>
<evidence type="ECO:0000256" key="7">
    <source>
        <dbReference type="ARBA" id="ARBA00034617"/>
    </source>
</evidence>
<dbReference type="GO" id="GO:0005737">
    <property type="term" value="C:cytoplasm"/>
    <property type="evidence" value="ECO:0007669"/>
    <property type="project" value="TreeGrafter"/>
</dbReference>
<dbReference type="RefSeq" id="WP_203816681.1">
    <property type="nucleotide sequence ID" value="NZ_BAAABP010000007.1"/>
</dbReference>
<keyword evidence="2" id="KW-0547">Nucleotide-binding</keyword>
<dbReference type="InterPro" id="IPR001650">
    <property type="entry name" value="Helicase_C-like"/>
</dbReference>
<feature type="domain" description="Helicase ATP-binding" evidence="9">
    <location>
        <begin position="44"/>
        <end position="227"/>
    </location>
</feature>
<feature type="domain" description="Helicase C-terminal" evidence="10">
    <location>
        <begin position="252"/>
        <end position="395"/>
    </location>
</feature>
<dbReference type="InterPro" id="IPR027417">
    <property type="entry name" value="P-loop_NTPase"/>
</dbReference>
<dbReference type="GO" id="GO:0030894">
    <property type="term" value="C:replisome"/>
    <property type="evidence" value="ECO:0007669"/>
    <property type="project" value="TreeGrafter"/>
</dbReference>
<dbReference type="GO" id="GO:0005524">
    <property type="term" value="F:ATP binding"/>
    <property type="evidence" value="ECO:0007669"/>
    <property type="project" value="UniProtKB-KW"/>
</dbReference>
<dbReference type="Pfam" id="PF00270">
    <property type="entry name" value="DEAD"/>
    <property type="match status" value="1"/>
</dbReference>
<evidence type="ECO:0000256" key="5">
    <source>
        <dbReference type="ARBA" id="ARBA00023125"/>
    </source>
</evidence>
<evidence type="ECO:0000259" key="10">
    <source>
        <dbReference type="PROSITE" id="PS51194"/>
    </source>
</evidence>
<dbReference type="PANTHER" id="PTHR13710">
    <property type="entry name" value="DNA HELICASE RECQ FAMILY MEMBER"/>
    <property type="match status" value="1"/>
</dbReference>
<dbReference type="SUPFAM" id="SSF52540">
    <property type="entry name" value="P-loop containing nucleoside triphosphate hydrolases"/>
    <property type="match status" value="1"/>
</dbReference>
<dbReference type="EC" id="5.6.2.4" evidence="8"/>
<dbReference type="GO" id="GO:0043590">
    <property type="term" value="C:bacterial nucleoid"/>
    <property type="evidence" value="ECO:0007669"/>
    <property type="project" value="TreeGrafter"/>
</dbReference>
<evidence type="ECO:0000259" key="9">
    <source>
        <dbReference type="PROSITE" id="PS51192"/>
    </source>
</evidence>
<dbReference type="CDD" id="cd06223">
    <property type="entry name" value="PRTases_typeI"/>
    <property type="match status" value="1"/>
</dbReference>
<dbReference type="Pfam" id="PF00271">
    <property type="entry name" value="Helicase_C"/>
    <property type="match status" value="1"/>
</dbReference>
<evidence type="ECO:0000256" key="3">
    <source>
        <dbReference type="ARBA" id="ARBA00022801"/>
    </source>
</evidence>
<dbReference type="PROSITE" id="PS00690">
    <property type="entry name" value="DEAH_ATP_HELICASE"/>
    <property type="match status" value="1"/>
</dbReference>
<dbReference type="GO" id="GO:0006310">
    <property type="term" value="P:DNA recombination"/>
    <property type="evidence" value="ECO:0007669"/>
    <property type="project" value="TreeGrafter"/>
</dbReference>
<dbReference type="EMBL" id="BOMM01000014">
    <property type="protein sequence ID" value="GIE10108.1"/>
    <property type="molecule type" value="Genomic_DNA"/>
</dbReference>
<dbReference type="GO" id="GO:0043138">
    <property type="term" value="F:3'-5' DNA helicase activity"/>
    <property type="evidence" value="ECO:0007669"/>
    <property type="project" value="UniProtKB-EC"/>
</dbReference>
<comment type="caution">
    <text evidence="11">The sequence shown here is derived from an EMBL/GenBank/DDBJ whole genome shotgun (WGS) entry which is preliminary data.</text>
</comment>
<evidence type="ECO:0000256" key="1">
    <source>
        <dbReference type="ARBA" id="ARBA00005446"/>
    </source>
</evidence>
<dbReference type="InterPro" id="IPR011545">
    <property type="entry name" value="DEAD/DEAH_box_helicase_dom"/>
</dbReference>
<keyword evidence="11" id="KW-0347">Helicase</keyword>
<dbReference type="PROSITE" id="PS51192">
    <property type="entry name" value="HELICASE_ATP_BIND_1"/>
    <property type="match status" value="1"/>
</dbReference>
<dbReference type="GO" id="GO:0006281">
    <property type="term" value="P:DNA repair"/>
    <property type="evidence" value="ECO:0007669"/>
    <property type="project" value="TreeGrafter"/>
</dbReference>
<dbReference type="PANTHER" id="PTHR13710:SF105">
    <property type="entry name" value="ATP-DEPENDENT DNA HELICASE Q1"/>
    <property type="match status" value="1"/>
</dbReference>
<evidence type="ECO:0000256" key="8">
    <source>
        <dbReference type="ARBA" id="ARBA00034808"/>
    </source>
</evidence>
<dbReference type="InterPro" id="IPR029057">
    <property type="entry name" value="PRTase-like"/>
</dbReference>
<comment type="similarity">
    <text evidence="1">Belongs to the helicase family. RecQ subfamily.</text>
</comment>
<dbReference type="Gene3D" id="3.40.50.2020">
    <property type="match status" value="1"/>
</dbReference>
<dbReference type="Proteomes" id="UP000598174">
    <property type="component" value="Unassembled WGS sequence"/>
</dbReference>
<dbReference type="PROSITE" id="PS51194">
    <property type="entry name" value="HELICASE_CTER"/>
    <property type="match status" value="1"/>
</dbReference>
<evidence type="ECO:0000313" key="11">
    <source>
        <dbReference type="EMBL" id="GIE10108.1"/>
    </source>
</evidence>
<comment type="catalytic activity">
    <reaction evidence="7">
        <text>Couples ATP hydrolysis with the unwinding of duplex DNA by translocating in the 3'-5' direction.</text>
        <dbReference type="EC" id="5.6.2.4"/>
    </reaction>
</comment>
<protein>
    <recommendedName>
        <fullName evidence="8">DNA 3'-5' helicase</fullName>
        <ecNumber evidence="8">5.6.2.4</ecNumber>
    </recommendedName>
</protein>
<keyword evidence="4" id="KW-0067">ATP-binding</keyword>
<gene>
    <name evidence="11" type="ORF">Afe05nite_19480</name>
</gene>
<name>A0A919IZE5_9ACTN</name>
<dbReference type="InterPro" id="IPR014001">
    <property type="entry name" value="Helicase_ATP-bd"/>
</dbReference>